<proteinExistence type="inferred from homology"/>
<evidence type="ECO:0008006" key="9">
    <source>
        <dbReference type="Google" id="ProtNLM"/>
    </source>
</evidence>
<dbReference type="PANTHER" id="PTHR12001:SF69">
    <property type="entry name" value="ALL TRANS-POLYPRENYL-DIPHOSPHATE SYNTHASE PDSS1"/>
    <property type="match status" value="1"/>
</dbReference>
<dbReference type="EMBL" id="BAABAA010000009">
    <property type="protein sequence ID" value="GAA3581012.1"/>
    <property type="molecule type" value="Genomic_DNA"/>
</dbReference>
<keyword evidence="5" id="KW-0460">Magnesium</keyword>
<dbReference type="PROSITE" id="PS00723">
    <property type="entry name" value="POLYPRENYL_SYNTHASE_1"/>
    <property type="match status" value="1"/>
</dbReference>
<evidence type="ECO:0000256" key="2">
    <source>
        <dbReference type="ARBA" id="ARBA00006706"/>
    </source>
</evidence>
<sequence length="319" mass="33107">MTRVVAGSTYRDAVLAALGELVDSLDEVFASLVRPLLANPGKLLRSELVWLTASAGDPRRPALVRFGALVELLHIATLVHDDVIDRAATRRGVPAAHRQGGQELAVLAGTACFAAVGLEAADLGAAIATAVSRTVGELSYGELLDIERGFDPGVPTEDYLELTRCKTGALFQLSCVLGATASGLPGLVTAGLAEFGARYGIAFQVLDDCLDLHANGTGKPAGTDHLLGLFGLPTLCALRGREPAATQLRDLLLSPDLAVTDLPRISDLIAESGGLVAAHEVARTELAAALTVLDNLRDELPAPALNALTEFANRTAGAP</sequence>
<dbReference type="SUPFAM" id="SSF48576">
    <property type="entry name" value="Terpenoid synthases"/>
    <property type="match status" value="1"/>
</dbReference>
<dbReference type="Gene3D" id="1.10.600.10">
    <property type="entry name" value="Farnesyl Diphosphate Synthase"/>
    <property type="match status" value="1"/>
</dbReference>
<dbReference type="InterPro" id="IPR000092">
    <property type="entry name" value="Polyprenyl_synt"/>
</dbReference>
<name>A0ABP6YCV2_9ACTN</name>
<keyword evidence="3 6" id="KW-0808">Transferase</keyword>
<evidence type="ECO:0000256" key="5">
    <source>
        <dbReference type="ARBA" id="ARBA00022842"/>
    </source>
</evidence>
<reference evidence="8" key="1">
    <citation type="journal article" date="2019" name="Int. J. Syst. Evol. Microbiol.">
        <title>The Global Catalogue of Microorganisms (GCM) 10K type strain sequencing project: providing services to taxonomists for standard genome sequencing and annotation.</title>
        <authorList>
            <consortium name="The Broad Institute Genomics Platform"/>
            <consortium name="The Broad Institute Genome Sequencing Center for Infectious Disease"/>
            <person name="Wu L."/>
            <person name="Ma J."/>
        </authorList>
    </citation>
    <scope>NUCLEOTIDE SEQUENCE [LARGE SCALE GENOMIC DNA]</scope>
    <source>
        <strain evidence="8">JCM 16928</strain>
    </source>
</reference>
<evidence type="ECO:0000313" key="8">
    <source>
        <dbReference type="Proteomes" id="UP001501222"/>
    </source>
</evidence>
<dbReference type="Proteomes" id="UP001501222">
    <property type="component" value="Unassembled WGS sequence"/>
</dbReference>
<organism evidence="7 8">
    <name type="scientific">Kribbella ginsengisoli</name>
    <dbReference type="NCBI Taxonomy" id="363865"/>
    <lineage>
        <taxon>Bacteria</taxon>
        <taxon>Bacillati</taxon>
        <taxon>Actinomycetota</taxon>
        <taxon>Actinomycetes</taxon>
        <taxon>Propionibacteriales</taxon>
        <taxon>Kribbellaceae</taxon>
        <taxon>Kribbella</taxon>
    </lineage>
</organism>
<dbReference type="InterPro" id="IPR008949">
    <property type="entry name" value="Isoprenoid_synthase_dom_sf"/>
</dbReference>
<evidence type="ECO:0000256" key="1">
    <source>
        <dbReference type="ARBA" id="ARBA00001946"/>
    </source>
</evidence>
<dbReference type="RefSeq" id="WP_344846039.1">
    <property type="nucleotide sequence ID" value="NZ_BAABAA010000009.1"/>
</dbReference>
<protein>
    <recommendedName>
        <fullName evidence="9">Polyprenyl synthetase family protein</fullName>
    </recommendedName>
</protein>
<dbReference type="CDD" id="cd00685">
    <property type="entry name" value="Trans_IPPS_HT"/>
    <property type="match status" value="1"/>
</dbReference>
<comment type="caution">
    <text evidence="7">The sequence shown here is derived from an EMBL/GenBank/DDBJ whole genome shotgun (WGS) entry which is preliminary data.</text>
</comment>
<evidence type="ECO:0000256" key="4">
    <source>
        <dbReference type="ARBA" id="ARBA00022723"/>
    </source>
</evidence>
<dbReference type="PANTHER" id="PTHR12001">
    <property type="entry name" value="GERANYLGERANYL PYROPHOSPHATE SYNTHASE"/>
    <property type="match status" value="1"/>
</dbReference>
<evidence type="ECO:0000313" key="7">
    <source>
        <dbReference type="EMBL" id="GAA3581012.1"/>
    </source>
</evidence>
<dbReference type="Pfam" id="PF00348">
    <property type="entry name" value="polyprenyl_synt"/>
    <property type="match status" value="1"/>
</dbReference>
<dbReference type="SFLD" id="SFLDS00005">
    <property type="entry name" value="Isoprenoid_Synthase_Type_I"/>
    <property type="match status" value="1"/>
</dbReference>
<evidence type="ECO:0000256" key="3">
    <source>
        <dbReference type="ARBA" id="ARBA00022679"/>
    </source>
</evidence>
<gene>
    <name evidence="7" type="ORF">GCM10022235_59190</name>
</gene>
<keyword evidence="4" id="KW-0479">Metal-binding</keyword>
<comment type="cofactor">
    <cofactor evidence="1">
        <name>Mg(2+)</name>
        <dbReference type="ChEBI" id="CHEBI:18420"/>
    </cofactor>
</comment>
<accession>A0ABP6YCV2</accession>
<evidence type="ECO:0000256" key="6">
    <source>
        <dbReference type="RuleBase" id="RU004466"/>
    </source>
</evidence>
<dbReference type="InterPro" id="IPR033749">
    <property type="entry name" value="Polyprenyl_synt_CS"/>
</dbReference>
<comment type="similarity">
    <text evidence="2 6">Belongs to the FPP/GGPP synthase family.</text>
</comment>
<keyword evidence="8" id="KW-1185">Reference proteome</keyword>